<proteinExistence type="predicted"/>
<feature type="region of interest" description="Disordered" evidence="5">
    <location>
        <begin position="242"/>
        <end position="294"/>
    </location>
</feature>
<evidence type="ECO:0000256" key="1">
    <source>
        <dbReference type="ARBA" id="ARBA00004141"/>
    </source>
</evidence>
<feature type="transmembrane region" description="Helical" evidence="6">
    <location>
        <begin position="69"/>
        <end position="95"/>
    </location>
</feature>
<keyword evidence="8" id="KW-1185">Reference proteome</keyword>
<dbReference type="OrthoDB" id="2107885at2759"/>
<dbReference type="Pfam" id="PF07264">
    <property type="entry name" value="EI24"/>
    <property type="match status" value="1"/>
</dbReference>
<evidence type="ECO:0000256" key="2">
    <source>
        <dbReference type="ARBA" id="ARBA00022692"/>
    </source>
</evidence>
<keyword evidence="3 6" id="KW-1133">Transmembrane helix</keyword>
<dbReference type="InterPro" id="IPR059112">
    <property type="entry name" value="CysZ/EI24"/>
</dbReference>
<dbReference type="InterPro" id="IPR052786">
    <property type="entry name" value="Spore_wall_assembly"/>
</dbReference>
<gene>
    <name evidence="7" type="ORF">BCR32DRAFT_275385</name>
</gene>
<evidence type="ECO:0008006" key="9">
    <source>
        <dbReference type="Google" id="ProtNLM"/>
    </source>
</evidence>
<reference evidence="7 8" key="2">
    <citation type="submission" date="2016-08" db="EMBL/GenBank/DDBJ databases">
        <title>Pervasive Adenine N6-methylation of Active Genes in Fungi.</title>
        <authorList>
            <consortium name="DOE Joint Genome Institute"/>
            <person name="Mondo S.J."/>
            <person name="Dannebaum R.O."/>
            <person name="Kuo R.C."/>
            <person name="Labutti K."/>
            <person name="Haridas S."/>
            <person name="Kuo A."/>
            <person name="Salamov A."/>
            <person name="Ahrendt S.R."/>
            <person name="Lipzen A."/>
            <person name="Sullivan W."/>
            <person name="Andreopoulos W.B."/>
            <person name="Clum A."/>
            <person name="Lindquist E."/>
            <person name="Daum C."/>
            <person name="Ramamoorthy G.K."/>
            <person name="Gryganskyi A."/>
            <person name="Culley D."/>
            <person name="Magnuson J.K."/>
            <person name="James T.Y."/>
            <person name="O'Malley M.A."/>
            <person name="Stajich J.E."/>
            <person name="Spatafora J.W."/>
            <person name="Visel A."/>
            <person name="Grigoriev I.V."/>
        </authorList>
    </citation>
    <scope>NUCLEOTIDE SEQUENCE [LARGE SCALE GENOMIC DNA]</scope>
    <source>
        <strain evidence="7 8">S4</strain>
    </source>
</reference>
<organism evidence="7 8">
    <name type="scientific">Anaeromyces robustus</name>
    <dbReference type="NCBI Taxonomy" id="1754192"/>
    <lineage>
        <taxon>Eukaryota</taxon>
        <taxon>Fungi</taxon>
        <taxon>Fungi incertae sedis</taxon>
        <taxon>Chytridiomycota</taxon>
        <taxon>Chytridiomycota incertae sedis</taxon>
        <taxon>Neocallimastigomycetes</taxon>
        <taxon>Neocallimastigales</taxon>
        <taxon>Neocallimastigaceae</taxon>
        <taxon>Anaeromyces</taxon>
    </lineage>
</organism>
<protein>
    <recommendedName>
        <fullName evidence="9">EI24-domain-containing protein</fullName>
    </recommendedName>
</protein>
<reference evidence="7 8" key="1">
    <citation type="submission" date="2016-08" db="EMBL/GenBank/DDBJ databases">
        <title>A Parts List for Fungal Cellulosomes Revealed by Comparative Genomics.</title>
        <authorList>
            <consortium name="DOE Joint Genome Institute"/>
            <person name="Haitjema C.H."/>
            <person name="Gilmore S.P."/>
            <person name="Henske J.K."/>
            <person name="Solomon K.V."/>
            <person name="De Groot R."/>
            <person name="Kuo A."/>
            <person name="Mondo S.J."/>
            <person name="Salamov A.A."/>
            <person name="Labutti K."/>
            <person name="Zhao Z."/>
            <person name="Chiniquy J."/>
            <person name="Barry K."/>
            <person name="Brewer H.M."/>
            <person name="Purvine S.O."/>
            <person name="Wright A.T."/>
            <person name="Boxma B."/>
            <person name="Van Alen T."/>
            <person name="Hackstein J.H."/>
            <person name="Baker S.E."/>
            <person name="Grigoriev I.V."/>
            <person name="O'Malley M.A."/>
        </authorList>
    </citation>
    <scope>NUCLEOTIDE SEQUENCE [LARGE SCALE GENOMIC DNA]</scope>
    <source>
        <strain evidence="7 8">S4</strain>
    </source>
</reference>
<dbReference type="PANTHER" id="PTHR34292">
    <property type="entry name" value="OUTER SPORE WALL PROTEIN LDS1"/>
    <property type="match status" value="1"/>
</dbReference>
<evidence type="ECO:0000313" key="7">
    <source>
        <dbReference type="EMBL" id="ORX86435.1"/>
    </source>
</evidence>
<evidence type="ECO:0000313" key="8">
    <source>
        <dbReference type="Proteomes" id="UP000193944"/>
    </source>
</evidence>
<dbReference type="PANTHER" id="PTHR34292:SF2">
    <property type="entry name" value="OUTER SPORE WALL PROTEIN LDS1"/>
    <property type="match status" value="1"/>
</dbReference>
<evidence type="ECO:0000256" key="4">
    <source>
        <dbReference type="ARBA" id="ARBA00023136"/>
    </source>
</evidence>
<dbReference type="AlphaFoldDB" id="A0A1Y1XL53"/>
<evidence type="ECO:0000256" key="5">
    <source>
        <dbReference type="SAM" id="MobiDB-lite"/>
    </source>
</evidence>
<feature type="transmembrane region" description="Helical" evidence="6">
    <location>
        <begin position="139"/>
        <end position="161"/>
    </location>
</feature>
<sequence>MVEIVNGYLYPFRGILYLIRKKQLRKNYYLPILFSLIIDLIVLILMFKFAYKPQYDLINDHILTFFWPWLNHVINFIMIIIEVYIVAMIVINLFLGYFFQKAFDEVLVLKGYQHLLEQEDSSCLESCMRSIRLFQLIKIFVAILTLPFNFIPTIGSIAYYFCNGIMQGWDQQDRYFELKKINTTAEQWAFIKQHFKNMSTLGTVNFFLEALPIIGPFFCISNAVGIALYDCHLEKKNGNPGNAHSLDVGVSEDEDSYDRADNKNKKKTKQPKPTQAINTQNVTNYGSNEELLKE</sequence>
<keyword evidence="2 6" id="KW-0812">Transmembrane</keyword>
<feature type="compositionally biased region" description="Polar residues" evidence="5">
    <location>
        <begin position="276"/>
        <end position="287"/>
    </location>
</feature>
<comment type="subcellular location">
    <subcellularLocation>
        <location evidence="1">Membrane</location>
        <topology evidence="1">Multi-pass membrane protein</topology>
    </subcellularLocation>
</comment>
<keyword evidence="4 6" id="KW-0472">Membrane</keyword>
<comment type="caution">
    <text evidence="7">The sequence shown here is derived from an EMBL/GenBank/DDBJ whole genome shotgun (WGS) entry which is preliminary data.</text>
</comment>
<feature type="transmembrane region" description="Helical" evidence="6">
    <location>
        <begin position="206"/>
        <end position="229"/>
    </location>
</feature>
<accession>A0A1Y1XL53</accession>
<dbReference type="Proteomes" id="UP000193944">
    <property type="component" value="Unassembled WGS sequence"/>
</dbReference>
<dbReference type="EMBL" id="MCFG01000021">
    <property type="protein sequence ID" value="ORX86435.1"/>
    <property type="molecule type" value="Genomic_DNA"/>
</dbReference>
<evidence type="ECO:0000256" key="3">
    <source>
        <dbReference type="ARBA" id="ARBA00022989"/>
    </source>
</evidence>
<feature type="transmembrane region" description="Helical" evidence="6">
    <location>
        <begin position="28"/>
        <end position="49"/>
    </location>
</feature>
<evidence type="ECO:0000256" key="6">
    <source>
        <dbReference type="SAM" id="Phobius"/>
    </source>
</evidence>
<dbReference type="STRING" id="1754192.A0A1Y1XL53"/>
<name>A0A1Y1XL53_9FUNG</name>